<evidence type="ECO:0000256" key="9">
    <source>
        <dbReference type="ARBA" id="ARBA00023065"/>
    </source>
</evidence>
<dbReference type="InterPro" id="IPR038377">
    <property type="entry name" value="Na/Glc_symporter_sf"/>
</dbReference>
<dbReference type="GO" id="GO:0005886">
    <property type="term" value="C:plasma membrane"/>
    <property type="evidence" value="ECO:0007669"/>
    <property type="project" value="UniProtKB-SubCell"/>
</dbReference>
<feature type="transmembrane region" description="Helical" evidence="14">
    <location>
        <begin position="364"/>
        <end position="384"/>
    </location>
</feature>
<keyword evidence="16" id="KW-1185">Reference proteome</keyword>
<dbReference type="GO" id="GO:0015293">
    <property type="term" value="F:symporter activity"/>
    <property type="evidence" value="ECO:0007669"/>
    <property type="project" value="UniProtKB-KW"/>
</dbReference>
<evidence type="ECO:0000256" key="4">
    <source>
        <dbReference type="ARBA" id="ARBA00022475"/>
    </source>
</evidence>
<feature type="transmembrane region" description="Helical" evidence="14">
    <location>
        <begin position="319"/>
        <end position="343"/>
    </location>
</feature>
<dbReference type="RefSeq" id="WP_132949566.1">
    <property type="nucleotide sequence ID" value="NZ_SLUL01000022.1"/>
</dbReference>
<evidence type="ECO:0000256" key="13">
    <source>
        <dbReference type="RuleBase" id="RU362091"/>
    </source>
</evidence>
<keyword evidence="4" id="KW-1003">Cell membrane</keyword>
<dbReference type="Gene3D" id="1.20.1730.10">
    <property type="entry name" value="Sodium/glucose cotransporter"/>
    <property type="match status" value="1"/>
</dbReference>
<dbReference type="Proteomes" id="UP000295658">
    <property type="component" value="Unassembled WGS sequence"/>
</dbReference>
<evidence type="ECO:0000313" key="16">
    <source>
        <dbReference type="Proteomes" id="UP000295658"/>
    </source>
</evidence>
<dbReference type="Pfam" id="PF00474">
    <property type="entry name" value="SSF"/>
    <property type="match status" value="1"/>
</dbReference>
<evidence type="ECO:0000313" key="15">
    <source>
        <dbReference type="EMBL" id="TCL44898.1"/>
    </source>
</evidence>
<keyword evidence="5 14" id="KW-0812">Transmembrane</keyword>
<sequence length="488" mass="51620">MNSTIIAILVIYMAVCIVIGVWATKRTKTSSDFFIAGRNLGMFVMSIAAFSSVQSGFGLVGGVGLTFSNGLGFVTGALIAAPIGFVLTWFLVGKRMWELGEKAEIFTLGDVAEYRYNSKGARVWVSFAVILGVIGYLGTQVQAMGIVMNTILGVSPKVGAMIGLAILAAYAVGGGMIAGVYTDVVQGLIMIIVSLFVFIYAIQAGGGMLEITQTLQEAEPLMASPTGMFPIITVACWFFLMSFGMAGQPHLITKFLMVKNVKELKWGAFTAGLAYLVTILLVVGIGLSAAALTIKGEFPSISSADETLTTFLLEYTPPVITGLVLSGLLAAIMSTGDSFVNLGAACIVRDFPKAFNMKVKNELLWSRLAVVGLLVASALFAFYMDTLVGLLGVFGFGTFASALFPVIVLGLLWERATAKGAIASVIVALASNFILEIGAKYGLKLLPPGVINGAFAFVISIIVFITVSLFTYSEKEKVSGEMKEIIQG</sequence>
<keyword evidence="10 14" id="KW-0472">Membrane</keyword>
<evidence type="ECO:0000256" key="14">
    <source>
        <dbReference type="SAM" id="Phobius"/>
    </source>
</evidence>
<evidence type="ECO:0000256" key="5">
    <source>
        <dbReference type="ARBA" id="ARBA00022692"/>
    </source>
</evidence>
<dbReference type="InterPro" id="IPR001734">
    <property type="entry name" value="Na/solute_symporter"/>
</dbReference>
<comment type="catalytic activity">
    <reaction evidence="12">
        <text>L-proline(in) + Na(+)(in) = L-proline(out) + Na(+)(out)</text>
        <dbReference type="Rhea" id="RHEA:28967"/>
        <dbReference type="ChEBI" id="CHEBI:29101"/>
        <dbReference type="ChEBI" id="CHEBI:60039"/>
    </reaction>
</comment>
<keyword evidence="9" id="KW-0406">Ion transport</keyword>
<feature type="transmembrane region" description="Helical" evidence="14">
    <location>
        <begin position="188"/>
        <end position="208"/>
    </location>
</feature>
<dbReference type="EMBL" id="SLUL01000022">
    <property type="protein sequence ID" value="TCL44898.1"/>
    <property type="molecule type" value="Genomic_DNA"/>
</dbReference>
<gene>
    <name evidence="15" type="ORF">EDD69_12210</name>
</gene>
<feature type="transmembrane region" description="Helical" evidence="14">
    <location>
        <begin position="43"/>
        <end position="65"/>
    </location>
</feature>
<evidence type="ECO:0000256" key="7">
    <source>
        <dbReference type="ARBA" id="ARBA00022989"/>
    </source>
</evidence>
<evidence type="ECO:0000256" key="6">
    <source>
        <dbReference type="ARBA" id="ARBA00022847"/>
    </source>
</evidence>
<dbReference type="OrthoDB" id="9810181at2"/>
<dbReference type="PANTHER" id="PTHR48086">
    <property type="entry name" value="SODIUM/PROLINE SYMPORTER-RELATED"/>
    <property type="match status" value="1"/>
</dbReference>
<evidence type="ECO:0000256" key="12">
    <source>
        <dbReference type="ARBA" id="ARBA00033708"/>
    </source>
</evidence>
<accession>A0A4R1Q8W1</accession>
<dbReference type="InterPro" id="IPR050277">
    <property type="entry name" value="Sodium:Solute_Symporter"/>
</dbReference>
<reference evidence="15 16" key="1">
    <citation type="submission" date="2019-03" db="EMBL/GenBank/DDBJ databases">
        <title>Genomic Encyclopedia of Type Strains, Phase IV (KMG-IV): sequencing the most valuable type-strain genomes for metagenomic binning, comparative biology and taxonomic classification.</title>
        <authorList>
            <person name="Goeker M."/>
        </authorList>
    </citation>
    <scope>NUCLEOTIDE SEQUENCE [LARGE SCALE GENOMIC DNA]</scope>
    <source>
        <strain evidence="15 16">DSM 24979</strain>
    </source>
</reference>
<evidence type="ECO:0000256" key="2">
    <source>
        <dbReference type="ARBA" id="ARBA00006434"/>
    </source>
</evidence>
<feature type="transmembrane region" description="Helical" evidence="14">
    <location>
        <begin position="451"/>
        <end position="472"/>
    </location>
</feature>
<comment type="similarity">
    <text evidence="2 13">Belongs to the sodium:solute symporter (SSF) (TC 2.A.21) family.</text>
</comment>
<name>A0A4R1Q8W1_9BACL</name>
<keyword evidence="7 14" id="KW-1133">Transmembrane helix</keyword>
<feature type="transmembrane region" description="Helical" evidence="14">
    <location>
        <begin position="228"/>
        <end position="247"/>
    </location>
</feature>
<dbReference type="GO" id="GO:0006814">
    <property type="term" value="P:sodium ion transport"/>
    <property type="evidence" value="ECO:0007669"/>
    <property type="project" value="UniProtKB-KW"/>
</dbReference>
<feature type="transmembrane region" description="Helical" evidence="14">
    <location>
        <begin position="158"/>
        <end position="181"/>
    </location>
</feature>
<feature type="transmembrane region" description="Helical" evidence="14">
    <location>
        <begin position="420"/>
        <end position="439"/>
    </location>
</feature>
<dbReference type="PROSITE" id="PS50283">
    <property type="entry name" value="NA_SOLUT_SYMP_3"/>
    <property type="match status" value="1"/>
</dbReference>
<feature type="transmembrane region" description="Helical" evidence="14">
    <location>
        <begin position="71"/>
        <end position="92"/>
    </location>
</feature>
<keyword evidence="8" id="KW-0915">Sodium</keyword>
<dbReference type="PANTHER" id="PTHR48086:SF3">
    <property type="entry name" value="SODIUM_PROLINE SYMPORTER"/>
    <property type="match status" value="1"/>
</dbReference>
<keyword evidence="11" id="KW-0739">Sodium transport</keyword>
<protein>
    <submittedName>
        <fullName evidence="15">Sodium/proline symporter/sodium/pantothenate symporter</fullName>
    </submittedName>
</protein>
<evidence type="ECO:0000256" key="10">
    <source>
        <dbReference type="ARBA" id="ARBA00023136"/>
    </source>
</evidence>
<evidence type="ECO:0000256" key="3">
    <source>
        <dbReference type="ARBA" id="ARBA00022448"/>
    </source>
</evidence>
<evidence type="ECO:0000256" key="8">
    <source>
        <dbReference type="ARBA" id="ARBA00023053"/>
    </source>
</evidence>
<feature type="transmembrane region" description="Helical" evidence="14">
    <location>
        <begin position="6"/>
        <end position="23"/>
    </location>
</feature>
<comment type="caution">
    <text evidence="15">The sequence shown here is derived from an EMBL/GenBank/DDBJ whole genome shotgun (WGS) entry which is preliminary data.</text>
</comment>
<feature type="transmembrane region" description="Helical" evidence="14">
    <location>
        <begin position="268"/>
        <end position="294"/>
    </location>
</feature>
<feature type="transmembrane region" description="Helical" evidence="14">
    <location>
        <begin position="390"/>
        <end position="413"/>
    </location>
</feature>
<keyword evidence="3" id="KW-0813">Transport</keyword>
<evidence type="ECO:0000256" key="11">
    <source>
        <dbReference type="ARBA" id="ARBA00023201"/>
    </source>
</evidence>
<keyword evidence="6" id="KW-0769">Symport</keyword>
<feature type="transmembrane region" description="Helical" evidence="14">
    <location>
        <begin position="121"/>
        <end position="138"/>
    </location>
</feature>
<proteinExistence type="inferred from homology"/>
<evidence type="ECO:0000256" key="1">
    <source>
        <dbReference type="ARBA" id="ARBA00004651"/>
    </source>
</evidence>
<comment type="subcellular location">
    <subcellularLocation>
        <location evidence="1">Cell membrane</location>
        <topology evidence="1">Multi-pass membrane protein</topology>
    </subcellularLocation>
</comment>
<dbReference type="AlphaFoldDB" id="A0A4R1Q8W1"/>
<organism evidence="15 16">
    <name type="scientific">Thermolongibacillus altinsuensis</name>
    <dbReference type="NCBI Taxonomy" id="575256"/>
    <lineage>
        <taxon>Bacteria</taxon>
        <taxon>Bacillati</taxon>
        <taxon>Bacillota</taxon>
        <taxon>Bacilli</taxon>
        <taxon>Bacillales</taxon>
        <taxon>Anoxybacillaceae</taxon>
        <taxon>Thermolongibacillus</taxon>
    </lineage>
</organism>